<reference evidence="1 2" key="1">
    <citation type="submission" date="2018-12" db="EMBL/GenBank/DDBJ databases">
        <title>Persistence of Moraxella catarrhalis in Chronic Obstructive Pulmonary Disease and Regulation of the Hag/MID Adhesin.</title>
        <authorList>
            <person name="Murphy T."/>
            <person name="Zhao X."/>
            <person name="Vyas G."/>
            <person name="Aluvathingal J."/>
            <person name="Nadendla S."/>
            <person name="Tallon L."/>
            <person name="Tettelin H."/>
        </authorList>
    </citation>
    <scope>NUCLEOTIDE SEQUENCE [LARGE SCALE GENOMIC DNA]</scope>
    <source>
        <strain evidence="1 2">46P58B1</strain>
    </source>
</reference>
<accession>A0A3S9QHF2</accession>
<sequence>MIQLAKHLQIVIQYQIKPCLYTAYAIGLFIKLLVYQN</sequence>
<proteinExistence type="predicted"/>
<name>A0A3S9QHF2_MORCA</name>
<dbReference type="EMBL" id="CP034662">
    <property type="protein sequence ID" value="AZQ94070.1"/>
    <property type="molecule type" value="Genomic_DNA"/>
</dbReference>
<dbReference type="Proteomes" id="UP000280228">
    <property type="component" value="Chromosome"/>
</dbReference>
<evidence type="ECO:0000313" key="2">
    <source>
        <dbReference type="Proteomes" id="UP000280228"/>
    </source>
</evidence>
<organism evidence="1 2">
    <name type="scientific">Moraxella catarrhalis</name>
    <name type="common">Branhamella catarrhalis</name>
    <dbReference type="NCBI Taxonomy" id="480"/>
    <lineage>
        <taxon>Bacteria</taxon>
        <taxon>Pseudomonadati</taxon>
        <taxon>Pseudomonadota</taxon>
        <taxon>Gammaproteobacteria</taxon>
        <taxon>Moraxellales</taxon>
        <taxon>Moraxellaceae</taxon>
        <taxon>Moraxella</taxon>
    </lineage>
</organism>
<protein>
    <submittedName>
        <fullName evidence="1">Uncharacterized protein</fullName>
    </submittedName>
</protein>
<gene>
    <name evidence="1" type="ORF">EJK53_2005</name>
</gene>
<dbReference type="AlphaFoldDB" id="A0A3S9QHF2"/>
<evidence type="ECO:0000313" key="1">
    <source>
        <dbReference type="EMBL" id="AZQ94070.1"/>
    </source>
</evidence>